<accession>A0A317X0E1</accession>
<evidence type="ECO:0000313" key="2">
    <source>
        <dbReference type="Proteomes" id="UP000247233"/>
    </source>
</evidence>
<dbReference type="OrthoDB" id="10284572at2759"/>
<organism evidence="1 2">
    <name type="scientific">Aspergillus heteromorphus CBS 117.55</name>
    <dbReference type="NCBI Taxonomy" id="1448321"/>
    <lineage>
        <taxon>Eukaryota</taxon>
        <taxon>Fungi</taxon>
        <taxon>Dikarya</taxon>
        <taxon>Ascomycota</taxon>
        <taxon>Pezizomycotina</taxon>
        <taxon>Eurotiomycetes</taxon>
        <taxon>Eurotiomycetidae</taxon>
        <taxon>Eurotiales</taxon>
        <taxon>Aspergillaceae</taxon>
        <taxon>Aspergillus</taxon>
        <taxon>Aspergillus subgen. Circumdati</taxon>
    </lineage>
</organism>
<name>A0A317X0E1_9EURO</name>
<sequence length="82" mass="9324">MRLCVFEREGRGRGFEEREKEDKAGYSQEGYGVLEKDWWKMMTMVPPTNGYARDLEQGKAGSVVLYHGTNHAGTGKIRSLLI</sequence>
<dbReference type="EMBL" id="MSFL01000001">
    <property type="protein sequence ID" value="PWY92119.1"/>
    <property type="molecule type" value="Genomic_DNA"/>
</dbReference>
<keyword evidence="2" id="KW-1185">Reference proteome</keyword>
<dbReference type="AlphaFoldDB" id="A0A317X0E1"/>
<dbReference type="RefSeq" id="XP_025403858.1">
    <property type="nucleotide sequence ID" value="XM_025541995.1"/>
</dbReference>
<dbReference type="GeneID" id="37064232"/>
<reference evidence="1 2" key="1">
    <citation type="submission" date="2016-12" db="EMBL/GenBank/DDBJ databases">
        <title>The genomes of Aspergillus section Nigri reveals drivers in fungal speciation.</title>
        <authorList>
            <consortium name="DOE Joint Genome Institute"/>
            <person name="Vesth T.C."/>
            <person name="Nybo J."/>
            <person name="Theobald S."/>
            <person name="Brandl J."/>
            <person name="Frisvad J.C."/>
            <person name="Nielsen K.F."/>
            <person name="Lyhne E.K."/>
            <person name="Kogle M.E."/>
            <person name="Kuo A."/>
            <person name="Riley R."/>
            <person name="Clum A."/>
            <person name="Nolan M."/>
            <person name="Lipzen A."/>
            <person name="Salamov A."/>
            <person name="Henrissat B."/>
            <person name="Wiebenga A."/>
            <person name="De Vries R.P."/>
            <person name="Grigoriev I.V."/>
            <person name="Mortensen U.H."/>
            <person name="Andersen M.R."/>
            <person name="Baker S.E."/>
        </authorList>
    </citation>
    <scope>NUCLEOTIDE SEQUENCE [LARGE SCALE GENOMIC DNA]</scope>
    <source>
        <strain evidence="1 2">CBS 117.55</strain>
    </source>
</reference>
<gene>
    <name evidence="1" type="ORF">BO70DRAFT_357256</name>
</gene>
<dbReference type="VEuPathDB" id="FungiDB:BO70DRAFT_357256"/>
<proteinExistence type="predicted"/>
<dbReference type="Proteomes" id="UP000247233">
    <property type="component" value="Unassembled WGS sequence"/>
</dbReference>
<evidence type="ECO:0000313" key="1">
    <source>
        <dbReference type="EMBL" id="PWY92119.1"/>
    </source>
</evidence>
<comment type="caution">
    <text evidence="1">The sequence shown here is derived from an EMBL/GenBank/DDBJ whole genome shotgun (WGS) entry which is preliminary data.</text>
</comment>
<protein>
    <submittedName>
        <fullName evidence="1">Uncharacterized protein</fullName>
    </submittedName>
</protein>